<feature type="compositionally biased region" description="Polar residues" evidence="2">
    <location>
        <begin position="1"/>
        <end position="10"/>
    </location>
</feature>
<feature type="coiled-coil region" evidence="1">
    <location>
        <begin position="111"/>
        <end position="138"/>
    </location>
</feature>
<accession>A0AAU9JPF9</accession>
<gene>
    <name evidence="3" type="ORF">BSTOLATCC_MIC44240</name>
</gene>
<evidence type="ECO:0000256" key="2">
    <source>
        <dbReference type="SAM" id="MobiDB-lite"/>
    </source>
</evidence>
<keyword evidence="4" id="KW-1185">Reference proteome</keyword>
<dbReference type="EMBL" id="CAJZBQ010000044">
    <property type="protein sequence ID" value="CAG9327609.1"/>
    <property type="molecule type" value="Genomic_DNA"/>
</dbReference>
<protein>
    <submittedName>
        <fullName evidence="3">Uncharacterized protein</fullName>
    </submittedName>
</protein>
<evidence type="ECO:0000256" key="1">
    <source>
        <dbReference type="SAM" id="Coils"/>
    </source>
</evidence>
<organism evidence="3 4">
    <name type="scientific">Blepharisma stoltei</name>
    <dbReference type="NCBI Taxonomy" id="1481888"/>
    <lineage>
        <taxon>Eukaryota</taxon>
        <taxon>Sar</taxon>
        <taxon>Alveolata</taxon>
        <taxon>Ciliophora</taxon>
        <taxon>Postciliodesmatophora</taxon>
        <taxon>Heterotrichea</taxon>
        <taxon>Heterotrichida</taxon>
        <taxon>Blepharismidae</taxon>
        <taxon>Blepharisma</taxon>
    </lineage>
</organism>
<dbReference type="AlphaFoldDB" id="A0AAU9JPF9"/>
<feature type="compositionally biased region" description="Polar residues" evidence="2">
    <location>
        <begin position="34"/>
        <end position="44"/>
    </location>
</feature>
<feature type="region of interest" description="Disordered" evidence="2">
    <location>
        <begin position="1"/>
        <end position="47"/>
    </location>
</feature>
<keyword evidence="1" id="KW-0175">Coiled coil</keyword>
<proteinExistence type="predicted"/>
<dbReference type="Proteomes" id="UP001162131">
    <property type="component" value="Unassembled WGS sequence"/>
</dbReference>
<reference evidence="3" key="1">
    <citation type="submission" date="2021-09" db="EMBL/GenBank/DDBJ databases">
        <authorList>
            <consortium name="AG Swart"/>
            <person name="Singh M."/>
            <person name="Singh A."/>
            <person name="Seah K."/>
            <person name="Emmerich C."/>
        </authorList>
    </citation>
    <scope>NUCLEOTIDE SEQUENCE</scope>
    <source>
        <strain evidence="3">ATCC30299</strain>
    </source>
</reference>
<sequence>MNNLTPQFRNRPNKLDNGSMHFFKHPKKSDSNPRARSNSNQIRSPTLPKEAVFSNRKTKRLTLNPRIKNYSKQSTPKELSDSESEITSKFMSSQARSPISLPENSRTHILTQQIKESLAELREEADNYMNSSQKAFSEFSHFSKQIDTKISKSGMDLCDTSPNEYHLLEQLKAINDDIQVMQTRLSENELKLYAKRQENSKLKELLGNLIQNMNERKATSLEKDSKTINCTAKCEIM</sequence>
<evidence type="ECO:0000313" key="3">
    <source>
        <dbReference type="EMBL" id="CAG9327609.1"/>
    </source>
</evidence>
<name>A0AAU9JPF9_9CILI</name>
<comment type="caution">
    <text evidence="3">The sequence shown here is derived from an EMBL/GenBank/DDBJ whole genome shotgun (WGS) entry which is preliminary data.</text>
</comment>
<evidence type="ECO:0000313" key="4">
    <source>
        <dbReference type="Proteomes" id="UP001162131"/>
    </source>
</evidence>